<dbReference type="Pfam" id="PF02470">
    <property type="entry name" value="MlaD"/>
    <property type="match status" value="1"/>
</dbReference>
<dbReference type="AlphaFoldDB" id="A0A934VSY8"/>
<gene>
    <name evidence="3" type="ORF">JIN87_19820</name>
</gene>
<dbReference type="RefSeq" id="WP_200357355.1">
    <property type="nucleotide sequence ID" value="NZ_JAENIL010000041.1"/>
</dbReference>
<evidence type="ECO:0000313" key="4">
    <source>
        <dbReference type="Proteomes" id="UP000617628"/>
    </source>
</evidence>
<dbReference type="InterPro" id="IPR003399">
    <property type="entry name" value="Mce/MlaD"/>
</dbReference>
<name>A0A934VSY8_9BACT</name>
<dbReference type="PANTHER" id="PTHR33371">
    <property type="entry name" value="INTERMEMBRANE PHOSPHOLIPID TRANSPORT SYSTEM BINDING PROTEIN MLAD-RELATED"/>
    <property type="match status" value="1"/>
</dbReference>
<keyword evidence="1" id="KW-0472">Membrane</keyword>
<organism evidence="3 4">
    <name type="scientific">Pelagicoccus mobilis</name>
    <dbReference type="NCBI Taxonomy" id="415221"/>
    <lineage>
        <taxon>Bacteria</taxon>
        <taxon>Pseudomonadati</taxon>
        <taxon>Verrucomicrobiota</taxon>
        <taxon>Opitutia</taxon>
        <taxon>Puniceicoccales</taxon>
        <taxon>Pelagicoccaceae</taxon>
        <taxon>Pelagicoccus</taxon>
    </lineage>
</organism>
<feature type="domain" description="Mce/MlaD" evidence="2">
    <location>
        <begin position="37"/>
        <end position="138"/>
    </location>
</feature>
<evidence type="ECO:0000259" key="2">
    <source>
        <dbReference type="Pfam" id="PF02470"/>
    </source>
</evidence>
<accession>A0A934VSY8</accession>
<keyword evidence="1" id="KW-0812">Transmembrane</keyword>
<proteinExistence type="predicted"/>
<comment type="caution">
    <text evidence="3">The sequence shown here is derived from an EMBL/GenBank/DDBJ whole genome shotgun (WGS) entry which is preliminary data.</text>
</comment>
<protein>
    <submittedName>
        <fullName evidence="3">MCE family protein</fullName>
    </submittedName>
</protein>
<dbReference type="PANTHER" id="PTHR33371:SF4">
    <property type="entry name" value="INTERMEMBRANE PHOSPHOLIPID TRANSPORT SYSTEM BINDING PROTEIN MLAD"/>
    <property type="match status" value="1"/>
</dbReference>
<evidence type="ECO:0000313" key="3">
    <source>
        <dbReference type="EMBL" id="MBK1879143.1"/>
    </source>
</evidence>
<feature type="transmembrane region" description="Helical" evidence="1">
    <location>
        <begin position="7"/>
        <end position="33"/>
    </location>
</feature>
<keyword evidence="4" id="KW-1185">Reference proteome</keyword>
<dbReference type="InterPro" id="IPR052336">
    <property type="entry name" value="MlaD_Phospholipid_Transporter"/>
</dbReference>
<dbReference type="EMBL" id="JAENIL010000041">
    <property type="protein sequence ID" value="MBK1879143.1"/>
    <property type="molecule type" value="Genomic_DNA"/>
</dbReference>
<keyword evidence="1" id="KW-1133">Transmembrane helix</keyword>
<evidence type="ECO:0000256" key="1">
    <source>
        <dbReference type="SAM" id="Phobius"/>
    </source>
</evidence>
<sequence>MSKKANFFAIGVFVSVAALMALAAIIIFGSGAFNKETYPMMATFQGSTNGLRVGAKVKAYGVEVGSVEQVLLHRIDETGEVCIPVIFNLDMDLLKSLLGVDFGEDEYEERMRQFVSGGAVAELQMASMVTGLLYVQLHFDKDRDEGFQINDERFAEYISVPTVSGELAVAMESLIALANNVGSADVSTLIDEVTLVIKDARAAIQAAQIDRLSASANAFLSEGRNALAKPAVQQGLDDFGKTMANLEQFSGKLNTESDAAFESLGNIAEKLDGLIGELETVASNANEWLDPEGVVYYETTETLENVSDSARALKELLEYLERNPNALLTGKGKESSK</sequence>
<reference evidence="3" key="1">
    <citation type="submission" date="2021-01" db="EMBL/GenBank/DDBJ databases">
        <title>Modified the classification status of verrucomicrobia.</title>
        <authorList>
            <person name="Feng X."/>
        </authorList>
    </citation>
    <scope>NUCLEOTIDE SEQUENCE</scope>
    <source>
        <strain evidence="3">KCTC 13126</strain>
    </source>
</reference>
<dbReference type="Proteomes" id="UP000617628">
    <property type="component" value="Unassembled WGS sequence"/>
</dbReference>